<feature type="compositionally biased region" description="Acidic residues" evidence="1">
    <location>
        <begin position="443"/>
        <end position="452"/>
    </location>
</feature>
<organism evidence="2 3">
    <name type="scientific">Cutaneotrichosporon spelunceum</name>
    <dbReference type="NCBI Taxonomy" id="1672016"/>
    <lineage>
        <taxon>Eukaryota</taxon>
        <taxon>Fungi</taxon>
        <taxon>Dikarya</taxon>
        <taxon>Basidiomycota</taxon>
        <taxon>Agaricomycotina</taxon>
        <taxon>Tremellomycetes</taxon>
        <taxon>Trichosporonales</taxon>
        <taxon>Trichosporonaceae</taxon>
        <taxon>Cutaneotrichosporon</taxon>
    </lineage>
</organism>
<dbReference type="EMBL" id="BTCM01000007">
    <property type="protein sequence ID" value="GMK59268.1"/>
    <property type="molecule type" value="Genomic_DNA"/>
</dbReference>
<feature type="compositionally biased region" description="Acidic residues" evidence="1">
    <location>
        <begin position="767"/>
        <end position="784"/>
    </location>
</feature>
<feature type="compositionally biased region" description="Basic and acidic residues" evidence="1">
    <location>
        <begin position="942"/>
        <end position="953"/>
    </location>
</feature>
<feature type="compositionally biased region" description="Basic and acidic residues" evidence="1">
    <location>
        <begin position="457"/>
        <end position="483"/>
    </location>
</feature>
<feature type="compositionally biased region" description="Polar residues" evidence="1">
    <location>
        <begin position="1261"/>
        <end position="1281"/>
    </location>
</feature>
<gene>
    <name evidence="2" type="ORF">CspeluHIS016_0702830</name>
</gene>
<feature type="compositionally biased region" description="Polar residues" evidence="1">
    <location>
        <begin position="487"/>
        <end position="509"/>
    </location>
</feature>
<feature type="compositionally biased region" description="Low complexity" evidence="1">
    <location>
        <begin position="526"/>
        <end position="535"/>
    </location>
</feature>
<feature type="compositionally biased region" description="Polar residues" evidence="1">
    <location>
        <begin position="1699"/>
        <end position="1712"/>
    </location>
</feature>
<evidence type="ECO:0000313" key="3">
    <source>
        <dbReference type="Proteomes" id="UP001222932"/>
    </source>
</evidence>
<reference evidence="2" key="2">
    <citation type="submission" date="2023-06" db="EMBL/GenBank/DDBJ databases">
        <authorList>
            <person name="Kobayashi Y."/>
            <person name="Kayamori A."/>
            <person name="Aoki K."/>
            <person name="Shiwa Y."/>
            <person name="Fujita N."/>
            <person name="Sugita T."/>
            <person name="Iwasaki W."/>
            <person name="Tanaka N."/>
            <person name="Takashima M."/>
        </authorList>
    </citation>
    <scope>NUCLEOTIDE SEQUENCE</scope>
    <source>
        <strain evidence="2">HIS016</strain>
    </source>
</reference>
<feature type="compositionally biased region" description="Basic and acidic residues" evidence="1">
    <location>
        <begin position="2858"/>
        <end position="2867"/>
    </location>
</feature>
<feature type="compositionally biased region" description="Polar residues" evidence="1">
    <location>
        <begin position="2246"/>
        <end position="2255"/>
    </location>
</feature>
<feature type="compositionally biased region" description="Acidic residues" evidence="1">
    <location>
        <begin position="922"/>
        <end position="941"/>
    </location>
</feature>
<dbReference type="Proteomes" id="UP001222932">
    <property type="component" value="Unassembled WGS sequence"/>
</dbReference>
<evidence type="ECO:0000313" key="2">
    <source>
        <dbReference type="EMBL" id="GMK59268.1"/>
    </source>
</evidence>
<feature type="compositionally biased region" description="Polar residues" evidence="1">
    <location>
        <begin position="2293"/>
        <end position="2324"/>
    </location>
</feature>
<feature type="compositionally biased region" description="Basic and acidic residues" evidence="1">
    <location>
        <begin position="2906"/>
        <end position="2919"/>
    </location>
</feature>
<feature type="region of interest" description="Disordered" evidence="1">
    <location>
        <begin position="2010"/>
        <end position="2354"/>
    </location>
</feature>
<feature type="compositionally biased region" description="Polar residues" evidence="1">
    <location>
        <begin position="2340"/>
        <end position="2354"/>
    </location>
</feature>
<keyword evidence="3" id="KW-1185">Reference proteome</keyword>
<feature type="compositionally biased region" description="Acidic residues" evidence="1">
    <location>
        <begin position="561"/>
        <end position="572"/>
    </location>
</feature>
<feature type="compositionally biased region" description="Polar residues" evidence="1">
    <location>
        <begin position="149"/>
        <end position="163"/>
    </location>
</feature>
<feature type="compositionally biased region" description="Basic and acidic residues" evidence="1">
    <location>
        <begin position="2055"/>
        <end position="2064"/>
    </location>
</feature>
<reference evidence="2" key="1">
    <citation type="journal article" date="2023" name="BMC Genomics">
        <title>Chromosome-level genome assemblies of Cutaneotrichosporon spp. (Trichosporonales, Basidiomycota) reveal imbalanced evolution between nucleotide sequences and chromosome synteny.</title>
        <authorList>
            <person name="Kobayashi Y."/>
            <person name="Kayamori A."/>
            <person name="Aoki K."/>
            <person name="Shiwa Y."/>
            <person name="Matsutani M."/>
            <person name="Fujita N."/>
            <person name="Sugita T."/>
            <person name="Iwasaki W."/>
            <person name="Tanaka N."/>
            <person name="Takashima M."/>
        </authorList>
    </citation>
    <scope>NUCLEOTIDE SEQUENCE</scope>
    <source>
        <strain evidence="2">HIS016</strain>
    </source>
</reference>
<feature type="compositionally biased region" description="Polar residues" evidence="1">
    <location>
        <begin position="1032"/>
        <end position="1045"/>
    </location>
</feature>
<feature type="compositionally biased region" description="Polar residues" evidence="1">
    <location>
        <begin position="706"/>
        <end position="717"/>
    </location>
</feature>
<feature type="region of interest" description="Disordered" evidence="1">
    <location>
        <begin position="2391"/>
        <end position="2601"/>
    </location>
</feature>
<feature type="region of interest" description="Disordered" evidence="1">
    <location>
        <begin position="319"/>
        <end position="862"/>
    </location>
</feature>
<feature type="compositionally biased region" description="Acidic residues" evidence="1">
    <location>
        <begin position="538"/>
        <end position="553"/>
    </location>
</feature>
<accession>A0AAD3TYT5</accession>
<feature type="compositionally biased region" description="Polar residues" evidence="1">
    <location>
        <begin position="2674"/>
        <end position="2683"/>
    </location>
</feature>
<comment type="caution">
    <text evidence="2">The sequence shown here is derived from an EMBL/GenBank/DDBJ whole genome shotgun (WGS) entry which is preliminary data.</text>
</comment>
<dbReference type="PANTHER" id="PTHR48125:SF10">
    <property type="entry name" value="OS12G0136300 PROTEIN"/>
    <property type="match status" value="1"/>
</dbReference>
<feature type="region of interest" description="Disordered" evidence="1">
    <location>
        <begin position="87"/>
        <end position="235"/>
    </location>
</feature>
<feature type="compositionally biased region" description="Basic and acidic residues" evidence="1">
    <location>
        <begin position="2618"/>
        <end position="2652"/>
    </location>
</feature>
<feature type="compositionally biased region" description="Low complexity" evidence="1">
    <location>
        <begin position="882"/>
        <end position="895"/>
    </location>
</feature>
<proteinExistence type="predicted"/>
<feature type="compositionally biased region" description="Basic and acidic residues" evidence="1">
    <location>
        <begin position="2812"/>
        <end position="2825"/>
    </location>
</feature>
<feature type="compositionally biased region" description="Polar residues" evidence="1">
    <location>
        <begin position="2268"/>
        <end position="2278"/>
    </location>
</feature>
<feature type="region of interest" description="Disordered" evidence="1">
    <location>
        <begin position="2618"/>
        <end position="2694"/>
    </location>
</feature>
<feature type="compositionally biased region" description="Basic and acidic residues" evidence="1">
    <location>
        <begin position="2114"/>
        <end position="2141"/>
    </location>
</feature>
<feature type="region of interest" description="Disordered" evidence="1">
    <location>
        <begin position="2798"/>
        <end position="2962"/>
    </location>
</feature>
<feature type="region of interest" description="Disordered" evidence="1">
    <location>
        <begin position="1"/>
        <end position="54"/>
    </location>
</feature>
<feature type="compositionally biased region" description="Basic and acidic residues" evidence="1">
    <location>
        <begin position="2547"/>
        <end position="2556"/>
    </location>
</feature>
<feature type="region of interest" description="Disordered" evidence="1">
    <location>
        <begin position="1957"/>
        <end position="1977"/>
    </location>
</feature>
<feature type="compositionally biased region" description="Polar residues" evidence="1">
    <location>
        <begin position="1495"/>
        <end position="1506"/>
    </location>
</feature>
<feature type="compositionally biased region" description="Acidic residues" evidence="1">
    <location>
        <begin position="584"/>
        <end position="594"/>
    </location>
</feature>
<feature type="compositionally biased region" description="Polar residues" evidence="1">
    <location>
        <begin position="2414"/>
        <end position="2425"/>
    </location>
</feature>
<feature type="compositionally biased region" description="Polar residues" evidence="1">
    <location>
        <begin position="1606"/>
        <end position="1634"/>
    </location>
</feature>
<feature type="compositionally biased region" description="Polar residues" evidence="1">
    <location>
        <begin position="1655"/>
        <end position="1665"/>
    </location>
</feature>
<feature type="compositionally biased region" description="Low complexity" evidence="1">
    <location>
        <begin position="1201"/>
        <end position="1216"/>
    </location>
</feature>
<feature type="compositionally biased region" description="Acidic residues" evidence="1">
    <location>
        <begin position="2045"/>
        <end position="2054"/>
    </location>
</feature>
<feature type="compositionally biased region" description="Basic and acidic residues" evidence="1">
    <location>
        <begin position="1245"/>
        <end position="1256"/>
    </location>
</feature>
<feature type="compositionally biased region" description="Basic and acidic residues" evidence="1">
    <location>
        <begin position="2165"/>
        <end position="2195"/>
    </location>
</feature>
<feature type="compositionally biased region" description="Basic and acidic residues" evidence="1">
    <location>
        <begin position="3041"/>
        <end position="3053"/>
    </location>
</feature>
<feature type="compositionally biased region" description="Acidic residues" evidence="1">
    <location>
        <begin position="2196"/>
        <end position="2210"/>
    </location>
</feature>
<feature type="compositionally biased region" description="Polar residues" evidence="1">
    <location>
        <begin position="1524"/>
        <end position="1548"/>
    </location>
</feature>
<feature type="compositionally biased region" description="Basic and acidic residues" evidence="1">
    <location>
        <begin position="1674"/>
        <end position="1685"/>
    </location>
</feature>
<feature type="compositionally biased region" description="Pro residues" evidence="1">
    <location>
        <begin position="1140"/>
        <end position="1156"/>
    </location>
</feature>
<name>A0AAD3TYT5_9TREE</name>
<feature type="compositionally biased region" description="Basic and acidic residues" evidence="1">
    <location>
        <begin position="718"/>
        <end position="734"/>
    </location>
</feature>
<dbReference type="PANTHER" id="PTHR48125">
    <property type="entry name" value="LP07818P1"/>
    <property type="match status" value="1"/>
</dbReference>
<feature type="compositionally biased region" description="Basic and acidic residues" evidence="1">
    <location>
        <begin position="910"/>
        <end position="921"/>
    </location>
</feature>
<feature type="compositionally biased region" description="Basic and acidic residues" evidence="1">
    <location>
        <begin position="1432"/>
        <end position="1446"/>
    </location>
</feature>
<feature type="compositionally biased region" description="Low complexity" evidence="1">
    <location>
        <begin position="1867"/>
        <end position="1880"/>
    </location>
</feature>
<feature type="region of interest" description="Disordered" evidence="1">
    <location>
        <begin position="880"/>
        <end position="1882"/>
    </location>
</feature>
<feature type="region of interest" description="Disordered" evidence="1">
    <location>
        <begin position="3033"/>
        <end position="3060"/>
    </location>
</feature>
<feature type="compositionally biased region" description="Acidic residues" evidence="1">
    <location>
        <begin position="2012"/>
        <end position="2021"/>
    </location>
</feature>
<feature type="compositionally biased region" description="Acidic residues" evidence="1">
    <location>
        <begin position="641"/>
        <end position="685"/>
    </location>
</feature>
<feature type="compositionally biased region" description="Acidic residues" evidence="1">
    <location>
        <begin position="999"/>
        <end position="1011"/>
    </location>
</feature>
<feature type="region of interest" description="Disordered" evidence="1">
    <location>
        <begin position="267"/>
        <end position="288"/>
    </location>
</feature>
<sequence length="3060" mass="334910">MARDVDHPSLANSPHRAGPRQASSTSRAAKKQPQHVLANKENAPVTKTSNDVPRSFAAIEAASGAGRRKSSRVADVTTNFAVPEDETLLGDIAPPSDLAGPSASSLFGSDDIDPAPQPASHFVGPRGLARPGRGVSGGGGLLTPEGSLQLTKVQQVEQAQSHAQLPGRRVTLQPTPSASQGRIESLATSRSRRSLQKQSYRESEDREDDEPTPRPLRKRASDTQPALPPSQRAWPTALSSVTPAFVRHGKVPATAPRAVVAAEARLRASTPVPRARRRSTAAADFTPAMQNRTQTWLAGLTPKQRALIPKDVHYGRVEAPMDVEPGDDPLLLEEPGAKRRRKELERRRSTIKKRRISKGLPKPRESAAADDTFANQVQRRKARQTRTAASSRLRHSVVPDAPAETGVLEDEEAPANLDSPFVPRTLTRLAGLTKPSSPPAPSPEEDEAEGVDFGDYLDFHADMPSDSGSERELTPGPADRYDALSHLSPSPTPQRTTVSDSTMLSTPHPSQLHEGETIFASERTRTAVAEALAARMAEDDDSGEADLEDDSMTELEKGLDAELDAQDVDESAELSGAGTRTEEAKDDEPEEEPLVETYRSPSPPAAEDPEFEETAVSPTVHGIPSAHLANSPPRLLKAPDAPEETEVLEEPEEPKELEEEDDDDALLADPEEPEEPEGDDDDDALPVEPDVHRISSPAAAIEQPVQYASSPTPLRSSQEPETHRFSPVEARDGPAHPSSPPPHSLLSQEQELSDIDPEGDTVLVETTEVDIEVEVVIEEEFDFEGDTREELDAEGDRREELDFEGDTREELDAEGDTREELDAEGDTREELDFEGDTREELGAESDMREDIEPADNSLENVPSHLFSPARRIFSPVGALFDPGPSSASSASPRRGLPISPRLFGPGGGTKNEEIAHEGYMRDDEDIDAEGDTGAEENIDSEGDTREEIHVDDIKSEEDFESCGIMDDISTSQASARPLLHPYLSPTPEDLDTSAPTEPAGEEEEAAQEEVEKEGSLHEVVDAYNRTLGASPESLSAQQRTLQPSSPQVPAPRSFPPGEDPDERAERQARIQQRVLYGLESPSQRPAPEVDLDVPARQRRRQFAGSTPAKPRLSGSLEDIEPPTPGPSQVLEGGSQSVSPDAPPPQARSPMRSPPDTSPQESPDSSPPHMHTHLRASPLKAPAVHGGSPIPLSPLRSPARGVPSAATASLSVSAVISPLQTKGKGRVDPSPVRSQHSPARVLAYDSDTRRHFEERPTPEPSLPSSSRAATPVSQVSTSTHTSPPKELSHTSQTPGMEILRVRTPRSMTREFRAGLPISPLADSSKRLGDMFVQMRTGGRYVSPVKAASPSPTPRRRSPGPHQEALRPSPSPPQEDISGDTTHDADPSAWDDTVDVEGPTLDGDRDVWGNDTIDITQEMDDSMGGYRYDGAEWDVTRIEQRERSEPARRQSVVPAIEEEEEPPRPPVVRVTPAPEDEDGSMSIRGELTPRTGHASPRFTQGSPGSSVGLTPAPRSPSAHLTPQPGPTSLTPRQHVRSSSVHLTPTPQVSRSALLHLTPQPAHRSPSGHGTPMQPAHRSPSNHLTPTQAKSGSLASRTHLTPTQPPQSPAYSQHITPTQSGRSPQFSNKHPTPTPQCRSPLHLPATSLTPRSEVRSGSHCSASEQRTPSLKLPTPRSHLDTPAVDHRSAQLPPSPLAARTPVPTSVGSPRASSVVSEAERTLRPPPMFLQPSVSSQPKHSVSIEDVEDVEGPLPLELRRSPARPASVQSLRRSPRLSRAHSVAEEPVPSLHRSTRPSRSPAAPREEAIQSSPESPVVAEVASPRRSPRLSRTAIPLEAQPVEAARSPRRSTCHSRSSTPVEAQPTPLRVPTPFTATQAATPSPLRRAETRNWPHLDPARQKWAHEVDAPLPVPVMEQPHVQLELAQLPRVMREGQLRQPLAPISAPRGQPATPVVEPSRAPALDIGPSHQRLSRVSPERGPARERYHIPEHCRHQGHITIVVHERVIDVIHVKDESDDDDDEPDVIQLENSSDDGFGQRVKEERLPEEQGEEEDLEEQEHLEGEHHLPRVGVYHEEEDDLQPMDGSEGMAYEEEEDSRMSYAEEGNTGMDDWLENGQRMDERMDDSLENDNSRMEYNDSDKENEPYDEMIVVPMDELCGSTDVSSDTDGEHDTRVEDVHDAQSEHDEIEHDEYQHGPEDQDEAEHEDGGENEADSSLPAHNDVPHATTLGLTSEPPAHRTPMALPQRQIPGSRSSAPSPGTPGGLAPSHGRTPSQLRTPCGSTGAPADRGLDHNRTPSATPRSSTVSQARTPSGNARTPGQPRTPSGSARGPDERTAGHARTLSGQVRIPSTCSPTVSFNLQPQFALGTGQLAGDSGALSLLDSATKALEILRQMGSPEAARPTQSTTPRVPPPTFPSGSDISISSTPLQPPPAFRGQSTTPIIPQGPRLPPVSTTPQVPPPHHLFTAPPQPAPQPALRPALRPVTQPAPWSARAALQERPAGATEAGPSLPSRRTGDAPTRNFEPNTVDQLHRHALPAGTGHSITPAEPRIEPRRDPQRNPLVHEGNQPPSVSEPYRPVRPSGLSHEVLPSAESTPESRGNFPESHRLLEVTARSLHDELEHTRRSHPEPNRRNLPDTVEDQHTPRRADTRHFDSPTPPVPGGWSELPRIRPDSTPRLTDSQRTQPRSPRRVGRGPRPWTISDWRRLEAFYNEERSRAATWTPFTRSRQWSVSRVVDNYISRLRIEDRELVGEWSHEDLEIRVRALDDRAEYRERSRSLRRSKLPNRTLEEPPSTLRRVVDWAIGRSTTAPAPRPRDAPRQRERNDPESGFLFRMDESFDADVTMAPTPSQPRVGRRRQREPEPGREFEWSNEYESEQPTVHHQQEQQDVSTRERYQPLSRSPRARQHPRDLANIDRAVSEHRRRSDHNYANPLNADTTYGNDHEDRSPSPQPTEIEDDEYRYNESSPRLYNLYPTLPDRSAALAQAVRPRVIEGSPRPAARPRSLTLPTSPLAELRRSTRARLSVAQAARAFTTHASADLSYESKRRARERDSLADPGYGA</sequence>
<feature type="compositionally biased region" description="Basic and acidic residues" evidence="1">
    <location>
        <begin position="785"/>
        <end position="851"/>
    </location>
</feature>
<feature type="compositionally biased region" description="Polar residues" evidence="1">
    <location>
        <begin position="172"/>
        <end position="189"/>
    </location>
</feature>
<evidence type="ECO:0000256" key="1">
    <source>
        <dbReference type="SAM" id="MobiDB-lite"/>
    </source>
</evidence>
<feature type="compositionally biased region" description="Polar residues" evidence="1">
    <location>
        <begin position="1576"/>
        <end position="1599"/>
    </location>
</feature>
<feature type="compositionally biased region" description="Basic and acidic residues" evidence="1">
    <location>
        <begin position="2881"/>
        <end position="2894"/>
    </location>
</feature>
<protein>
    <submittedName>
        <fullName evidence="2">Uncharacterized protein</fullName>
    </submittedName>
</protein>
<feature type="compositionally biased region" description="Pro residues" evidence="1">
    <location>
        <begin position="2455"/>
        <end position="2474"/>
    </location>
</feature>